<feature type="chain" id="PRO_5043899766" evidence="2">
    <location>
        <begin position="32"/>
        <end position="314"/>
    </location>
</feature>
<evidence type="ECO:0000313" key="4">
    <source>
        <dbReference type="Proteomes" id="UP001066276"/>
    </source>
</evidence>
<dbReference type="EMBL" id="JANPWB010000013">
    <property type="protein sequence ID" value="KAJ1109446.1"/>
    <property type="molecule type" value="Genomic_DNA"/>
</dbReference>
<evidence type="ECO:0000256" key="1">
    <source>
        <dbReference type="SAM" id="MobiDB-lite"/>
    </source>
</evidence>
<evidence type="ECO:0000313" key="3">
    <source>
        <dbReference type="EMBL" id="KAJ1109446.1"/>
    </source>
</evidence>
<evidence type="ECO:0000256" key="2">
    <source>
        <dbReference type="SAM" id="SignalP"/>
    </source>
</evidence>
<feature type="region of interest" description="Disordered" evidence="1">
    <location>
        <begin position="161"/>
        <end position="206"/>
    </location>
</feature>
<keyword evidence="2" id="KW-0732">Signal</keyword>
<dbReference type="AlphaFoldDB" id="A0AAV7N0B0"/>
<proteinExistence type="predicted"/>
<comment type="caution">
    <text evidence="3">The sequence shown here is derived from an EMBL/GenBank/DDBJ whole genome shotgun (WGS) entry which is preliminary data.</text>
</comment>
<dbReference type="Proteomes" id="UP001066276">
    <property type="component" value="Chromosome 9"/>
</dbReference>
<protein>
    <submittedName>
        <fullName evidence="3">Uncharacterized protein</fullName>
    </submittedName>
</protein>
<feature type="signal peptide" evidence="2">
    <location>
        <begin position="1"/>
        <end position="31"/>
    </location>
</feature>
<gene>
    <name evidence="3" type="ORF">NDU88_006806</name>
</gene>
<sequence>MLRGFLRSWRHGQGPMQLLLLLCCTATCLNSCRLWAPGSGSALCRAMLDRALTSTAVRGSAPRQQGPSHVSAHCPSAPGLFSSSGALPVPLAQRGSKQVVASLTSLGKTAAGLSDGEEDQDSHDMIAPRHCWGPVPSEASTVRGGTNATSRALDGSSIAARRAEPGRPFHTAPGGVHSSCPMARDQSPSPWGRPCHTSGHQDLDRLPESKGASLRLQMLCLPGVPPPQPHRGRPDRLPPGPFSGPHPVCSPPLVVGSVSLGDGATMIRGDAAGRSSRPLVWVRSLAGAQTPSHPTQWGRPGPRQPEGPAGMAWG</sequence>
<keyword evidence="4" id="KW-1185">Reference proteome</keyword>
<reference evidence="3" key="1">
    <citation type="journal article" date="2022" name="bioRxiv">
        <title>Sequencing and chromosome-scale assembly of the giantPleurodeles waltlgenome.</title>
        <authorList>
            <person name="Brown T."/>
            <person name="Elewa A."/>
            <person name="Iarovenko S."/>
            <person name="Subramanian E."/>
            <person name="Araus A.J."/>
            <person name="Petzold A."/>
            <person name="Susuki M."/>
            <person name="Suzuki K.-i.T."/>
            <person name="Hayashi T."/>
            <person name="Toyoda A."/>
            <person name="Oliveira C."/>
            <person name="Osipova E."/>
            <person name="Leigh N.D."/>
            <person name="Simon A."/>
            <person name="Yun M.H."/>
        </authorList>
    </citation>
    <scope>NUCLEOTIDE SEQUENCE</scope>
    <source>
        <strain evidence="3">20211129_DDA</strain>
        <tissue evidence="3">Liver</tissue>
    </source>
</reference>
<name>A0AAV7N0B0_PLEWA</name>
<feature type="region of interest" description="Disordered" evidence="1">
    <location>
        <begin position="287"/>
        <end position="314"/>
    </location>
</feature>
<accession>A0AAV7N0B0</accession>
<organism evidence="3 4">
    <name type="scientific">Pleurodeles waltl</name>
    <name type="common">Iberian ribbed newt</name>
    <dbReference type="NCBI Taxonomy" id="8319"/>
    <lineage>
        <taxon>Eukaryota</taxon>
        <taxon>Metazoa</taxon>
        <taxon>Chordata</taxon>
        <taxon>Craniata</taxon>
        <taxon>Vertebrata</taxon>
        <taxon>Euteleostomi</taxon>
        <taxon>Amphibia</taxon>
        <taxon>Batrachia</taxon>
        <taxon>Caudata</taxon>
        <taxon>Salamandroidea</taxon>
        <taxon>Salamandridae</taxon>
        <taxon>Pleurodelinae</taxon>
        <taxon>Pleurodeles</taxon>
    </lineage>
</organism>